<dbReference type="InterPro" id="IPR036788">
    <property type="entry name" value="T_IF-3_C_sf"/>
</dbReference>
<feature type="domain" description="Translation initiation factor 3 N-terminal" evidence="7">
    <location>
        <begin position="19"/>
        <end position="85"/>
    </location>
</feature>
<evidence type="ECO:0000256" key="1">
    <source>
        <dbReference type="ARBA" id="ARBA00005439"/>
    </source>
</evidence>
<dbReference type="GO" id="GO:0005829">
    <property type="term" value="C:cytosol"/>
    <property type="evidence" value="ECO:0007669"/>
    <property type="project" value="TreeGrafter"/>
</dbReference>
<dbReference type="Pfam" id="PF05198">
    <property type="entry name" value="IF3_N"/>
    <property type="match status" value="1"/>
</dbReference>
<comment type="similarity">
    <text evidence="1 4">Belongs to the IF-3 family.</text>
</comment>
<protein>
    <recommendedName>
        <fullName evidence="4 5">Translation initiation factor IF-3</fullName>
    </recommendedName>
</protein>
<dbReference type="SUPFAM" id="SSF54364">
    <property type="entry name" value="Translation initiation factor IF3, N-terminal domain"/>
    <property type="match status" value="1"/>
</dbReference>
<evidence type="ECO:0000313" key="9">
    <source>
        <dbReference type="Proteomes" id="UP000320643"/>
    </source>
</evidence>
<evidence type="ECO:0000256" key="4">
    <source>
        <dbReference type="HAMAP-Rule" id="MF_00080"/>
    </source>
</evidence>
<keyword evidence="4" id="KW-0963">Cytoplasm</keyword>
<dbReference type="GO" id="GO:0043022">
    <property type="term" value="F:ribosome binding"/>
    <property type="evidence" value="ECO:0007669"/>
    <property type="project" value="UniProtKB-ARBA"/>
</dbReference>
<gene>
    <name evidence="4" type="primary">infC</name>
    <name evidence="8" type="ORF">FMM05_02360</name>
</gene>
<dbReference type="FunFam" id="3.10.20.80:FF:000001">
    <property type="entry name" value="Translation initiation factor IF-3"/>
    <property type="match status" value="1"/>
</dbReference>
<dbReference type="RefSeq" id="WP_143371732.1">
    <property type="nucleotide sequence ID" value="NZ_VJVZ01000001.1"/>
</dbReference>
<proteinExistence type="inferred from homology"/>
<accession>A0A552VAK0</accession>
<feature type="domain" description="Translation initiation factor 3 C-terminal" evidence="6">
    <location>
        <begin position="94"/>
        <end position="179"/>
    </location>
</feature>
<comment type="subcellular location">
    <subcellularLocation>
        <location evidence="4">Cytoplasm</location>
    </subcellularLocation>
</comment>
<dbReference type="AlphaFoldDB" id="A0A552VAK0"/>
<dbReference type="InterPro" id="IPR036787">
    <property type="entry name" value="T_IF-3_N_sf"/>
</dbReference>
<dbReference type="GO" id="GO:0016020">
    <property type="term" value="C:membrane"/>
    <property type="evidence" value="ECO:0007669"/>
    <property type="project" value="TreeGrafter"/>
</dbReference>
<evidence type="ECO:0000313" key="8">
    <source>
        <dbReference type="EMBL" id="TRW27504.1"/>
    </source>
</evidence>
<evidence type="ECO:0000259" key="7">
    <source>
        <dbReference type="Pfam" id="PF05198"/>
    </source>
</evidence>
<keyword evidence="2 4" id="KW-0396">Initiation factor</keyword>
<dbReference type="Pfam" id="PF00707">
    <property type="entry name" value="IF3_C"/>
    <property type="match status" value="1"/>
</dbReference>
<dbReference type="PANTHER" id="PTHR10938:SF0">
    <property type="entry name" value="TRANSLATION INITIATION FACTOR IF-3, MITOCHONDRIAL"/>
    <property type="match status" value="1"/>
</dbReference>
<evidence type="ECO:0000256" key="3">
    <source>
        <dbReference type="ARBA" id="ARBA00022917"/>
    </source>
</evidence>
<dbReference type="OrthoDB" id="9806014at2"/>
<evidence type="ECO:0000256" key="2">
    <source>
        <dbReference type="ARBA" id="ARBA00022540"/>
    </source>
</evidence>
<dbReference type="InterPro" id="IPR019815">
    <property type="entry name" value="Translation_initiation_fac_3_C"/>
</dbReference>
<dbReference type="HAMAP" id="MF_00080">
    <property type="entry name" value="IF_3"/>
    <property type="match status" value="1"/>
</dbReference>
<dbReference type="EMBL" id="VJVZ01000001">
    <property type="protein sequence ID" value="TRW27504.1"/>
    <property type="molecule type" value="Genomic_DNA"/>
</dbReference>
<sequence length="183" mass="21278">MRNNRGFQPRVEKKDAHRTNNAIRVPEVRLVGENVEPGVYKTSQALQMAEGFELDLVEISPNAEPPVCKIMDYKKFLYEQKKRDKMLKAKSTQIVVKEIRFGPQTDEHDYDFKRKNAEKFLKEGSKLKAFVFFKGRSIIYKEQGQILLLKLATDLEEWGKVEAMPVLEGKRMIMFIAPKKKKA</sequence>
<dbReference type="NCBIfam" id="TIGR00168">
    <property type="entry name" value="infC"/>
    <property type="match status" value="1"/>
</dbReference>
<name>A0A552VAK0_9FLAO</name>
<reference evidence="8 9" key="1">
    <citation type="submission" date="2019-07" db="EMBL/GenBank/DDBJ databases">
        <title>Flavobacterium sp. nov., isolated from glacier ice.</title>
        <authorList>
            <person name="Liu Q."/>
            <person name="Xin Y.-H."/>
        </authorList>
    </citation>
    <scope>NUCLEOTIDE SEQUENCE [LARGE SCALE GENOMIC DNA]</scope>
    <source>
        <strain evidence="8 9">ZT4R6</strain>
    </source>
</reference>
<comment type="caution">
    <text evidence="8">The sequence shown here is derived from an EMBL/GenBank/DDBJ whole genome shotgun (WGS) entry which is preliminary data.</text>
</comment>
<dbReference type="Gene3D" id="3.30.110.10">
    <property type="entry name" value="Translation initiation factor 3 (IF-3), C-terminal domain"/>
    <property type="match status" value="1"/>
</dbReference>
<dbReference type="GO" id="GO:0032790">
    <property type="term" value="P:ribosome disassembly"/>
    <property type="evidence" value="ECO:0007669"/>
    <property type="project" value="TreeGrafter"/>
</dbReference>
<keyword evidence="3 4" id="KW-0648">Protein biosynthesis</keyword>
<dbReference type="Proteomes" id="UP000320643">
    <property type="component" value="Unassembled WGS sequence"/>
</dbReference>
<dbReference type="InterPro" id="IPR019814">
    <property type="entry name" value="Translation_initiation_fac_3_N"/>
</dbReference>
<dbReference type="Gene3D" id="3.10.20.80">
    <property type="entry name" value="Translation initiation factor 3 (IF-3), N-terminal domain"/>
    <property type="match status" value="1"/>
</dbReference>
<dbReference type="SUPFAM" id="SSF55200">
    <property type="entry name" value="Translation initiation factor IF3, C-terminal domain"/>
    <property type="match status" value="1"/>
</dbReference>
<keyword evidence="9" id="KW-1185">Reference proteome</keyword>
<comment type="function">
    <text evidence="4">IF-3 binds to the 30S ribosomal subunit and shifts the equilibrium between 70S ribosomes and their 50S and 30S subunits in favor of the free subunits, thus enhancing the availability of 30S subunits on which protein synthesis initiation begins.</text>
</comment>
<dbReference type="GO" id="GO:0003743">
    <property type="term" value="F:translation initiation factor activity"/>
    <property type="evidence" value="ECO:0007669"/>
    <property type="project" value="UniProtKB-UniRule"/>
</dbReference>
<comment type="subunit">
    <text evidence="4">Monomer.</text>
</comment>
<evidence type="ECO:0000259" key="6">
    <source>
        <dbReference type="Pfam" id="PF00707"/>
    </source>
</evidence>
<dbReference type="InterPro" id="IPR001288">
    <property type="entry name" value="Translation_initiation_fac_3"/>
</dbReference>
<dbReference type="FunFam" id="3.30.110.10:FF:000001">
    <property type="entry name" value="Translation initiation factor IF-3"/>
    <property type="match status" value="1"/>
</dbReference>
<organism evidence="8 9">
    <name type="scientific">Flavobacterium zepuense</name>
    <dbReference type="NCBI Taxonomy" id="2593302"/>
    <lineage>
        <taxon>Bacteria</taxon>
        <taxon>Pseudomonadati</taxon>
        <taxon>Bacteroidota</taxon>
        <taxon>Flavobacteriia</taxon>
        <taxon>Flavobacteriales</taxon>
        <taxon>Flavobacteriaceae</taxon>
        <taxon>Flavobacterium</taxon>
    </lineage>
</organism>
<evidence type="ECO:0000256" key="5">
    <source>
        <dbReference type="NCBIfam" id="TIGR00168"/>
    </source>
</evidence>
<dbReference type="PANTHER" id="PTHR10938">
    <property type="entry name" value="TRANSLATION INITIATION FACTOR IF-3"/>
    <property type="match status" value="1"/>
</dbReference>